<comment type="caution">
    <text evidence="2">The sequence shown here is derived from an EMBL/GenBank/DDBJ whole genome shotgun (WGS) entry which is preliminary data.</text>
</comment>
<dbReference type="InterPro" id="IPR023577">
    <property type="entry name" value="CYTH_domain"/>
</dbReference>
<dbReference type="PANTHER" id="PTHR40114">
    <property type="entry name" value="SLR0698 PROTEIN"/>
    <property type="match status" value="1"/>
</dbReference>
<protein>
    <recommendedName>
        <fullName evidence="1">CYTH domain-containing protein</fullName>
    </recommendedName>
</protein>
<dbReference type="InterPro" id="IPR033469">
    <property type="entry name" value="CYTH-like_dom_sf"/>
</dbReference>
<dbReference type="Proteomes" id="UP000032221">
    <property type="component" value="Unassembled WGS sequence"/>
</dbReference>
<accession>A0A0D1LFR9</accession>
<dbReference type="RefSeq" id="WP_043390239.1">
    <property type="nucleotide sequence ID" value="NZ_JXST01000036.1"/>
</dbReference>
<dbReference type="PATRIC" id="fig|280871.6.peg.4624"/>
<gene>
    <name evidence="2" type="ORF">TL10_22340</name>
</gene>
<dbReference type="OrthoDB" id="9805588at2"/>
<organism evidence="2 3">
    <name type="scientific">Mycolicibacterium llatzerense</name>
    <dbReference type="NCBI Taxonomy" id="280871"/>
    <lineage>
        <taxon>Bacteria</taxon>
        <taxon>Bacillati</taxon>
        <taxon>Actinomycetota</taxon>
        <taxon>Actinomycetes</taxon>
        <taxon>Mycobacteriales</taxon>
        <taxon>Mycobacteriaceae</taxon>
        <taxon>Mycolicibacterium</taxon>
    </lineage>
</organism>
<reference evidence="2 3" key="1">
    <citation type="submission" date="2015-01" db="EMBL/GenBank/DDBJ databases">
        <title>Genome sequence of Mycobacterium llatzerense and Mycobacterium immunogenum recovered from brain abscess.</title>
        <authorList>
            <person name="Greninger A.L."/>
            <person name="Langelier C."/>
            <person name="Cunningham G."/>
            <person name="Chiu C.Y."/>
            <person name="Miller S."/>
        </authorList>
    </citation>
    <scope>NUCLEOTIDE SEQUENCE [LARGE SCALE GENOMIC DNA]</scope>
    <source>
        <strain evidence="2 3">CLUC14</strain>
    </source>
</reference>
<evidence type="ECO:0000313" key="2">
    <source>
        <dbReference type="EMBL" id="KIU14851.1"/>
    </source>
</evidence>
<sequence>MSESGFGDFEFERKFLVRDLPAVTASDPTPALIVQAYLFASDGYAVRVRVQGPAPADLSNAAIDLIEAISEDSIGTMTAKGPAAGGTRYEAERELDPLVAGEIVRRADHVVTKVRYSVWLGEDGWIIDRFLNGNAPLLLAEVERGGPVVDLAIPTFCVTEVSEDDRFRNEYLAHQPYGTWADAHRRELDLLGPTFVSTLGQNHFDTTSPMPDGA</sequence>
<name>A0A0D1LFR9_9MYCO</name>
<dbReference type="SUPFAM" id="SSF55154">
    <property type="entry name" value="CYTH-like phosphatases"/>
    <property type="match status" value="1"/>
</dbReference>
<evidence type="ECO:0000313" key="3">
    <source>
        <dbReference type="Proteomes" id="UP000032221"/>
    </source>
</evidence>
<dbReference type="AlphaFoldDB" id="A0A0D1LFR9"/>
<dbReference type="SMART" id="SM01118">
    <property type="entry name" value="CYTH"/>
    <property type="match status" value="1"/>
</dbReference>
<dbReference type="PANTHER" id="PTHR40114:SF1">
    <property type="entry name" value="SLR0698 PROTEIN"/>
    <property type="match status" value="1"/>
</dbReference>
<dbReference type="Gene3D" id="2.40.320.10">
    <property type="entry name" value="Hypothetical Protein Pfu-838710-001"/>
    <property type="match status" value="1"/>
</dbReference>
<dbReference type="STRING" id="280871.TL10_22340"/>
<dbReference type="InterPro" id="IPR012042">
    <property type="entry name" value="NeuTTM/CthTTM-like"/>
</dbReference>
<feature type="domain" description="CYTH" evidence="1">
    <location>
        <begin position="8"/>
        <end position="174"/>
    </location>
</feature>
<proteinExistence type="predicted"/>
<keyword evidence="3" id="KW-1185">Reference proteome</keyword>
<evidence type="ECO:0000259" key="1">
    <source>
        <dbReference type="SMART" id="SM01118"/>
    </source>
</evidence>
<dbReference type="EMBL" id="JXST01000036">
    <property type="protein sequence ID" value="KIU14851.1"/>
    <property type="molecule type" value="Genomic_DNA"/>
</dbReference>